<evidence type="ECO:0000256" key="2">
    <source>
        <dbReference type="ARBA" id="ARBA00008711"/>
    </source>
</evidence>
<name>A0AB38XLU9_9ACTO</name>
<comment type="catalytic activity">
    <reaction evidence="8 9">
        <text>a 6-O-methyl-2'-deoxyguanosine in DNA + L-cysteinyl-[protein] = S-methyl-L-cysteinyl-[protein] + a 2'-deoxyguanosine in DNA</text>
        <dbReference type="Rhea" id="RHEA:24000"/>
        <dbReference type="Rhea" id="RHEA-COMP:10131"/>
        <dbReference type="Rhea" id="RHEA-COMP:10132"/>
        <dbReference type="Rhea" id="RHEA-COMP:11367"/>
        <dbReference type="Rhea" id="RHEA-COMP:11368"/>
        <dbReference type="ChEBI" id="CHEBI:29950"/>
        <dbReference type="ChEBI" id="CHEBI:82612"/>
        <dbReference type="ChEBI" id="CHEBI:85445"/>
        <dbReference type="ChEBI" id="CHEBI:85448"/>
        <dbReference type="EC" id="2.1.1.63"/>
    </reaction>
</comment>
<dbReference type="AlphaFoldDB" id="A0AB38XLU9"/>
<dbReference type="GO" id="GO:0005737">
    <property type="term" value="C:cytoplasm"/>
    <property type="evidence" value="ECO:0007669"/>
    <property type="project" value="UniProtKB-SubCell"/>
</dbReference>
<dbReference type="Pfam" id="PF01035">
    <property type="entry name" value="DNA_binding_1"/>
    <property type="match status" value="1"/>
</dbReference>
<dbReference type="InterPro" id="IPR036631">
    <property type="entry name" value="MGMT_N_sf"/>
</dbReference>
<evidence type="ECO:0000259" key="10">
    <source>
        <dbReference type="Pfam" id="PF01035"/>
    </source>
</evidence>
<dbReference type="CDD" id="cd06445">
    <property type="entry name" value="ATase"/>
    <property type="match status" value="1"/>
</dbReference>
<dbReference type="RefSeq" id="WP_004805028.1">
    <property type="nucleotide sequence ID" value="NZ_CP116394.1"/>
</dbReference>
<protein>
    <recommendedName>
        <fullName evidence="9">Methylated-DNA--protein-cysteine methyltransferase</fullName>
        <ecNumber evidence="9">2.1.1.63</ecNumber>
    </recommendedName>
    <alternativeName>
        <fullName evidence="9">6-O-methylguanine-DNA methyltransferase</fullName>
        <shortName evidence="9">MGMT</shortName>
    </alternativeName>
    <alternativeName>
        <fullName evidence="9">O-6-methylguanine-DNA-alkyltransferase</fullName>
    </alternativeName>
</protein>
<evidence type="ECO:0000256" key="4">
    <source>
        <dbReference type="ARBA" id="ARBA00022603"/>
    </source>
</evidence>
<dbReference type="FunFam" id="1.10.10.10:FF:000214">
    <property type="entry name" value="Methylated-DNA--protein-cysteine methyltransferase"/>
    <property type="match status" value="1"/>
</dbReference>
<evidence type="ECO:0000256" key="5">
    <source>
        <dbReference type="ARBA" id="ARBA00022679"/>
    </source>
</evidence>
<dbReference type="Gene3D" id="3.30.160.70">
    <property type="entry name" value="Methylated DNA-protein cysteine methyltransferase domain"/>
    <property type="match status" value="1"/>
</dbReference>
<reference evidence="11" key="1">
    <citation type="submission" date="2023-01" db="EMBL/GenBank/DDBJ databases">
        <title>Comparative Genomic Analysis of the Clinically-Derived Winkia Strain NY0527 Provides Evidence into the Taxonomic Reassignment of Winkia neuii and Characterizes Their Virulence Traits.</title>
        <authorList>
            <person name="Cai X."/>
            <person name="Peng Y."/>
            <person name="Li M."/>
            <person name="Qiu Y."/>
            <person name="Wang Y."/>
            <person name="Xu L."/>
            <person name="Hou Q."/>
        </authorList>
    </citation>
    <scope>NUCLEOTIDE SEQUENCE</scope>
    <source>
        <strain evidence="11">NY0527</strain>
    </source>
</reference>
<dbReference type="NCBIfam" id="TIGR00589">
    <property type="entry name" value="ogt"/>
    <property type="match status" value="1"/>
</dbReference>
<comment type="similarity">
    <text evidence="2 9">Belongs to the MGMT family.</text>
</comment>
<dbReference type="PANTHER" id="PTHR10815:SF5">
    <property type="entry name" value="METHYLATED-DNA--PROTEIN-CYSTEINE METHYLTRANSFERASE"/>
    <property type="match status" value="1"/>
</dbReference>
<feature type="domain" description="Methylated-DNA-[protein]-cysteine S-methyltransferase DNA binding" evidence="10">
    <location>
        <begin position="89"/>
        <end position="166"/>
    </location>
</feature>
<dbReference type="InterPro" id="IPR036217">
    <property type="entry name" value="MethylDNA_cys_MeTrfase_DNAb"/>
</dbReference>
<evidence type="ECO:0000256" key="9">
    <source>
        <dbReference type="HAMAP-Rule" id="MF_00772"/>
    </source>
</evidence>
<keyword evidence="7 9" id="KW-0234">DNA repair</keyword>
<organism evidence="11 12">
    <name type="scientific">Winkia neuii subsp. anitrata</name>
    <dbReference type="NCBI Taxonomy" id="29318"/>
    <lineage>
        <taxon>Bacteria</taxon>
        <taxon>Bacillati</taxon>
        <taxon>Actinomycetota</taxon>
        <taxon>Actinomycetes</taxon>
        <taxon>Actinomycetales</taxon>
        <taxon>Actinomycetaceae</taxon>
        <taxon>Winkia</taxon>
    </lineage>
</organism>
<evidence type="ECO:0000313" key="12">
    <source>
        <dbReference type="Proteomes" id="UP001211044"/>
    </source>
</evidence>
<dbReference type="SUPFAM" id="SSF53155">
    <property type="entry name" value="Methylated DNA-protein cysteine methyltransferase domain"/>
    <property type="match status" value="1"/>
</dbReference>
<evidence type="ECO:0000256" key="6">
    <source>
        <dbReference type="ARBA" id="ARBA00022763"/>
    </source>
</evidence>
<sequence>MTYSHLLPTRYTIIETAIGDMTICAAGELLNGAWFVGQRHYPDKARLGIVAKPLDPVLTPAADQIKDYLDGRRQDFSLCYELKGDKLALRVWKYLETIPRGSVRTYGQIAAALGNRFLARAVGSAVSKNPLSVIVPCHRVIGADGNLGGYAGGVERKRYLLDLEGAEYSGSARLF</sequence>
<proteinExistence type="inferred from homology"/>
<feature type="active site" description="Nucleophile; methyl group acceptor" evidence="9">
    <location>
        <position position="137"/>
    </location>
</feature>
<keyword evidence="4 9" id="KW-0489">Methyltransferase</keyword>
<keyword evidence="3 9" id="KW-0963">Cytoplasm</keyword>
<dbReference type="GO" id="GO:0003908">
    <property type="term" value="F:methylated-DNA-[protein]-cysteine S-methyltransferase activity"/>
    <property type="evidence" value="ECO:0007669"/>
    <property type="project" value="UniProtKB-UniRule"/>
</dbReference>
<dbReference type="HAMAP" id="MF_00772">
    <property type="entry name" value="OGT"/>
    <property type="match status" value="1"/>
</dbReference>
<dbReference type="InterPro" id="IPR001497">
    <property type="entry name" value="MethylDNA_cys_MeTrfase_AS"/>
</dbReference>
<comment type="subcellular location">
    <subcellularLocation>
        <location evidence="9">Cytoplasm</location>
    </subcellularLocation>
</comment>
<comment type="catalytic activity">
    <reaction evidence="1 9">
        <text>a 4-O-methyl-thymidine in DNA + L-cysteinyl-[protein] = a thymidine in DNA + S-methyl-L-cysteinyl-[protein]</text>
        <dbReference type="Rhea" id="RHEA:53428"/>
        <dbReference type="Rhea" id="RHEA-COMP:10131"/>
        <dbReference type="Rhea" id="RHEA-COMP:10132"/>
        <dbReference type="Rhea" id="RHEA-COMP:13555"/>
        <dbReference type="Rhea" id="RHEA-COMP:13556"/>
        <dbReference type="ChEBI" id="CHEBI:29950"/>
        <dbReference type="ChEBI" id="CHEBI:82612"/>
        <dbReference type="ChEBI" id="CHEBI:137386"/>
        <dbReference type="ChEBI" id="CHEBI:137387"/>
        <dbReference type="EC" id="2.1.1.63"/>
    </reaction>
</comment>
<dbReference type="InterPro" id="IPR014048">
    <property type="entry name" value="MethylDNA_cys_MeTrfase_DNA-bd"/>
</dbReference>
<dbReference type="InterPro" id="IPR036388">
    <property type="entry name" value="WH-like_DNA-bd_sf"/>
</dbReference>
<dbReference type="EMBL" id="CP116394">
    <property type="protein sequence ID" value="WCE45238.1"/>
    <property type="molecule type" value="Genomic_DNA"/>
</dbReference>
<dbReference type="InterPro" id="IPR023546">
    <property type="entry name" value="MGMT"/>
</dbReference>
<comment type="function">
    <text evidence="9">Involved in the cellular defense against the biological effects of O6-methylguanine (O6-MeG) and O4-methylthymine (O4-MeT) in DNA. Repairs the methylated nucleobase in DNA by stoichiometrically transferring the methyl group to a cysteine residue in the enzyme. This is a suicide reaction: the enzyme is irreversibly inactivated.</text>
</comment>
<keyword evidence="5 9" id="KW-0808">Transferase</keyword>
<dbReference type="EC" id="2.1.1.63" evidence="9"/>
<dbReference type="Proteomes" id="UP001211044">
    <property type="component" value="Chromosome"/>
</dbReference>
<dbReference type="Gene3D" id="1.10.10.10">
    <property type="entry name" value="Winged helix-like DNA-binding domain superfamily/Winged helix DNA-binding domain"/>
    <property type="match status" value="1"/>
</dbReference>
<evidence type="ECO:0000256" key="8">
    <source>
        <dbReference type="ARBA" id="ARBA00049348"/>
    </source>
</evidence>
<dbReference type="PANTHER" id="PTHR10815">
    <property type="entry name" value="METHYLATED-DNA--PROTEIN-CYSTEINE METHYLTRANSFERASE"/>
    <property type="match status" value="1"/>
</dbReference>
<comment type="miscellaneous">
    <text evidence="9">This enzyme catalyzes only one turnover and therefore is not strictly catalytic. According to one definition, an enzyme is a biocatalyst that acts repeatedly and over many reaction cycles.</text>
</comment>
<keyword evidence="6 9" id="KW-0227">DNA damage</keyword>
<accession>A0AB38XLU9</accession>
<dbReference type="PROSITE" id="PS00374">
    <property type="entry name" value="MGMT"/>
    <property type="match status" value="1"/>
</dbReference>
<gene>
    <name evidence="11" type="ORF">PIG85_06090</name>
</gene>
<dbReference type="GO" id="GO:0006307">
    <property type="term" value="P:DNA alkylation repair"/>
    <property type="evidence" value="ECO:0007669"/>
    <property type="project" value="UniProtKB-UniRule"/>
</dbReference>
<evidence type="ECO:0000256" key="3">
    <source>
        <dbReference type="ARBA" id="ARBA00022490"/>
    </source>
</evidence>
<dbReference type="KEGG" id="wne:PIG85_06090"/>
<evidence type="ECO:0000256" key="1">
    <source>
        <dbReference type="ARBA" id="ARBA00001286"/>
    </source>
</evidence>
<evidence type="ECO:0000256" key="7">
    <source>
        <dbReference type="ARBA" id="ARBA00023204"/>
    </source>
</evidence>
<dbReference type="SUPFAM" id="SSF46767">
    <property type="entry name" value="Methylated DNA-protein cysteine methyltransferase, C-terminal domain"/>
    <property type="match status" value="1"/>
</dbReference>
<evidence type="ECO:0000313" key="11">
    <source>
        <dbReference type="EMBL" id="WCE45238.1"/>
    </source>
</evidence>
<dbReference type="GO" id="GO:0032259">
    <property type="term" value="P:methylation"/>
    <property type="evidence" value="ECO:0007669"/>
    <property type="project" value="UniProtKB-KW"/>
</dbReference>